<dbReference type="EMBL" id="BSNN01000006">
    <property type="protein sequence ID" value="GLQ35889.1"/>
    <property type="molecule type" value="Genomic_DNA"/>
</dbReference>
<evidence type="ECO:0008006" key="3">
    <source>
        <dbReference type="Google" id="ProtNLM"/>
    </source>
</evidence>
<proteinExistence type="predicted"/>
<organism evidence="1 2">
    <name type="scientific">Amylibacter marinus</name>
    <dbReference type="NCBI Taxonomy" id="1475483"/>
    <lineage>
        <taxon>Bacteria</taxon>
        <taxon>Pseudomonadati</taxon>
        <taxon>Pseudomonadota</taxon>
        <taxon>Alphaproteobacteria</taxon>
        <taxon>Rhodobacterales</taxon>
        <taxon>Paracoccaceae</taxon>
        <taxon>Amylibacter</taxon>
    </lineage>
</organism>
<reference evidence="2" key="1">
    <citation type="journal article" date="2019" name="Int. J. Syst. Evol. Microbiol.">
        <title>The Global Catalogue of Microorganisms (GCM) 10K type strain sequencing project: providing services to taxonomists for standard genome sequencing and annotation.</title>
        <authorList>
            <consortium name="The Broad Institute Genomics Platform"/>
            <consortium name="The Broad Institute Genome Sequencing Center for Infectious Disease"/>
            <person name="Wu L."/>
            <person name="Ma J."/>
        </authorList>
    </citation>
    <scope>NUCLEOTIDE SEQUENCE [LARGE SCALE GENOMIC DNA]</scope>
    <source>
        <strain evidence="2">NBRC 110140</strain>
    </source>
</reference>
<accession>A0ABQ5VX63</accession>
<gene>
    <name evidence="1" type="ORF">GCM10007939_21730</name>
</gene>
<sequence>MDQSHPTWGVVTTVKTTRDVLEKFIAYHLDLGADHIWVFFDDPNLVCPQSFQHLPQVSTIICDQTYYQSHGRTGAERLELRQSFNAQLIRRTCALDWLCHIDVDEFVVTDGNVGAYLAAIAPSEIALRLNPSEVLSTPANAPLPAGQYYCKSPVPKGRDDLAEDIYGEYGAVVPQGFLSHRIGKLFLRTSTKNIIHRIHNIYHRRPGQEPQIIDDLPSNSTLRLVHMHAPNWQAWRGHLDWRHADGAYRADLDHAGNQLNAVLNLLKAEAGEAGLRAFYDAMHLATPTLLSNLANADLLRVETLDLDQKQARYFPNSP</sequence>
<keyword evidence="2" id="KW-1185">Reference proteome</keyword>
<comment type="caution">
    <text evidence="1">The sequence shown here is derived from an EMBL/GenBank/DDBJ whole genome shotgun (WGS) entry which is preliminary data.</text>
</comment>
<dbReference type="Pfam" id="PF13704">
    <property type="entry name" value="Glyco_tranf_2_4"/>
    <property type="match status" value="1"/>
</dbReference>
<dbReference type="Proteomes" id="UP001156694">
    <property type="component" value="Unassembled WGS sequence"/>
</dbReference>
<evidence type="ECO:0000313" key="1">
    <source>
        <dbReference type="EMBL" id="GLQ35889.1"/>
    </source>
</evidence>
<name>A0ABQ5VX63_9RHOB</name>
<dbReference type="RefSeq" id="WP_284378989.1">
    <property type="nucleotide sequence ID" value="NZ_BSNN01000006.1"/>
</dbReference>
<protein>
    <recommendedName>
        <fullName evidence="3">Glycosyl transferase family 2</fullName>
    </recommendedName>
</protein>
<evidence type="ECO:0000313" key="2">
    <source>
        <dbReference type="Proteomes" id="UP001156694"/>
    </source>
</evidence>